<dbReference type="Proteomes" id="UP000271162">
    <property type="component" value="Unassembled WGS sequence"/>
</dbReference>
<gene>
    <name evidence="5" type="ORF">NBR_LOCUS8054</name>
</gene>
<feature type="domain" description="N-acetyltransferase" evidence="4">
    <location>
        <begin position="57"/>
        <end position="126"/>
    </location>
</feature>
<dbReference type="PANTHER" id="PTHR13256">
    <property type="entry name" value="N-ACETYLTRANSFERASE 9"/>
    <property type="match status" value="1"/>
</dbReference>
<keyword evidence="6" id="KW-1185">Reference proteome</keyword>
<dbReference type="OMA" id="INIYEHF"/>
<evidence type="ECO:0000256" key="3">
    <source>
        <dbReference type="ARBA" id="ARBA00023315"/>
    </source>
</evidence>
<dbReference type="InterPro" id="IPR016181">
    <property type="entry name" value="Acyl_CoA_acyltransferase"/>
</dbReference>
<dbReference type="InterPro" id="IPR039135">
    <property type="entry name" value="NAT9-like"/>
</dbReference>
<evidence type="ECO:0000313" key="7">
    <source>
        <dbReference type="WBParaSite" id="NBR_0000805301-mRNA-1"/>
    </source>
</evidence>
<dbReference type="EMBL" id="UYSL01019958">
    <property type="protein sequence ID" value="VDL71643.1"/>
    <property type="molecule type" value="Genomic_DNA"/>
</dbReference>
<sequence>MQRNWRLDEDKLTFIILSKKRVDACCSELRISSFFVFSSGAFIQILINIYEHFQVESMVGDVNVFLQDEGQSGELEVMVAEKNEWGGGVATEAVSLMISYALKNLEIEQFFVKITDDNAASLHLFKDKLKFEQVSHSDAFKEYTLQLPRLEVDRFRDLLSKVVVVPYHVN</sequence>
<dbReference type="SUPFAM" id="SSF55729">
    <property type="entry name" value="Acyl-CoA N-acyltransferases (Nat)"/>
    <property type="match status" value="1"/>
</dbReference>
<evidence type="ECO:0000259" key="4">
    <source>
        <dbReference type="Pfam" id="PF13302"/>
    </source>
</evidence>
<proteinExistence type="inferred from homology"/>
<keyword evidence="3" id="KW-0012">Acyltransferase</keyword>
<reference evidence="5 6" key="2">
    <citation type="submission" date="2018-11" db="EMBL/GenBank/DDBJ databases">
        <authorList>
            <consortium name="Pathogen Informatics"/>
        </authorList>
    </citation>
    <scope>NUCLEOTIDE SEQUENCE [LARGE SCALE GENOMIC DNA]</scope>
</reference>
<name>A0A0N4XYA7_NIPBR</name>
<dbReference type="WBParaSite" id="NBR_0000805301-mRNA-1">
    <property type="protein sequence ID" value="NBR_0000805301-mRNA-1"/>
    <property type="gene ID" value="NBR_0000805301"/>
</dbReference>
<dbReference type="InterPro" id="IPR000182">
    <property type="entry name" value="GNAT_dom"/>
</dbReference>
<dbReference type="GO" id="GO:0008080">
    <property type="term" value="F:N-acetyltransferase activity"/>
    <property type="evidence" value="ECO:0007669"/>
    <property type="project" value="InterPro"/>
</dbReference>
<protein>
    <submittedName>
        <fullName evidence="7">N-acetyltransferase 9-like protein (inferred by orthology to a C. elegans protein)</fullName>
    </submittedName>
</protein>
<comment type="similarity">
    <text evidence="1">Belongs to the acetyltransferase family. GNAT subfamily.</text>
</comment>
<evidence type="ECO:0000313" key="6">
    <source>
        <dbReference type="Proteomes" id="UP000271162"/>
    </source>
</evidence>
<evidence type="ECO:0000256" key="2">
    <source>
        <dbReference type="ARBA" id="ARBA00022679"/>
    </source>
</evidence>
<evidence type="ECO:0000313" key="5">
    <source>
        <dbReference type="EMBL" id="VDL71643.1"/>
    </source>
</evidence>
<dbReference type="PANTHER" id="PTHR13256:SF16">
    <property type="entry name" value="ALPHA_BETA-TUBULIN-N-ACETYLTRANSFERASE 9"/>
    <property type="match status" value="1"/>
</dbReference>
<dbReference type="STRING" id="27835.A0A0N4XYA7"/>
<dbReference type="Pfam" id="PF13302">
    <property type="entry name" value="Acetyltransf_3"/>
    <property type="match status" value="1"/>
</dbReference>
<evidence type="ECO:0000256" key="1">
    <source>
        <dbReference type="ARBA" id="ARBA00009342"/>
    </source>
</evidence>
<dbReference type="AlphaFoldDB" id="A0A0N4XYA7"/>
<dbReference type="Gene3D" id="3.40.630.30">
    <property type="match status" value="1"/>
</dbReference>
<accession>A0A0N4XYA7</accession>
<keyword evidence="2" id="KW-0808">Transferase</keyword>
<organism evidence="7">
    <name type="scientific">Nippostrongylus brasiliensis</name>
    <name type="common">Rat hookworm</name>
    <dbReference type="NCBI Taxonomy" id="27835"/>
    <lineage>
        <taxon>Eukaryota</taxon>
        <taxon>Metazoa</taxon>
        <taxon>Ecdysozoa</taxon>
        <taxon>Nematoda</taxon>
        <taxon>Chromadorea</taxon>
        <taxon>Rhabditida</taxon>
        <taxon>Rhabditina</taxon>
        <taxon>Rhabditomorpha</taxon>
        <taxon>Strongyloidea</taxon>
        <taxon>Heligmosomidae</taxon>
        <taxon>Nippostrongylus</taxon>
    </lineage>
</organism>
<reference evidence="7" key="1">
    <citation type="submission" date="2017-02" db="UniProtKB">
        <authorList>
            <consortium name="WormBaseParasite"/>
        </authorList>
    </citation>
    <scope>IDENTIFICATION</scope>
</reference>